<dbReference type="GO" id="GO:0045892">
    <property type="term" value="P:negative regulation of DNA-templated transcription"/>
    <property type="evidence" value="ECO:0007669"/>
    <property type="project" value="UniProtKB-ARBA"/>
</dbReference>
<keyword evidence="2 4" id="KW-0238">DNA-binding</keyword>
<dbReference type="SUPFAM" id="SSF48498">
    <property type="entry name" value="Tetracyclin repressor-like, C-terminal domain"/>
    <property type="match status" value="1"/>
</dbReference>
<dbReference type="OrthoDB" id="9812484at2"/>
<dbReference type="HOGENOM" id="CLU_069356_12_2_9"/>
<dbReference type="InterPro" id="IPR036271">
    <property type="entry name" value="Tet_transcr_reg_TetR-rel_C_sf"/>
</dbReference>
<protein>
    <submittedName>
        <fullName evidence="6">Transcriptional regulator, TetR family</fullName>
    </submittedName>
</protein>
<dbReference type="PRINTS" id="PR00455">
    <property type="entry name" value="HTHTETR"/>
</dbReference>
<evidence type="ECO:0000313" key="7">
    <source>
        <dbReference type="Proteomes" id="UP000006094"/>
    </source>
</evidence>
<dbReference type="EMBL" id="CP003326">
    <property type="protein sequence ID" value="AFS77388.1"/>
    <property type="molecule type" value="Genomic_DNA"/>
</dbReference>
<keyword evidence="1" id="KW-0805">Transcription regulation</keyword>
<dbReference type="FunFam" id="1.10.10.60:FF:000141">
    <property type="entry name" value="TetR family transcriptional regulator"/>
    <property type="match status" value="1"/>
</dbReference>
<dbReference type="InterPro" id="IPR023772">
    <property type="entry name" value="DNA-bd_HTH_TetR-type_CS"/>
</dbReference>
<dbReference type="PROSITE" id="PS01081">
    <property type="entry name" value="HTH_TETR_1"/>
    <property type="match status" value="1"/>
</dbReference>
<dbReference type="InterPro" id="IPR009057">
    <property type="entry name" value="Homeodomain-like_sf"/>
</dbReference>
<evidence type="ECO:0000313" key="6">
    <source>
        <dbReference type="EMBL" id="AFS77388.1"/>
    </source>
</evidence>
<sequence>MSNIKDKRSSILQACIKVFSQKGYHKATIEDIANEAGIGKGTVYLYFSSKKELFEQMIEYSLDRYYSGINEILLKDITIRERLIELAKFHHKYLLQYINLAHTMIGQSSPISSDKIKSMANIKRERLKNLLYKFIDDGIASGDIRSDINKEIAWISIMSTINQYYVDKLNYNKEYSSDIDPVQLADFLMKSIS</sequence>
<organism evidence="6 7">
    <name type="scientific">Gottschalkia acidurici (strain ATCC 7906 / DSM 604 / BCRC 14475 / CIP 104303 / KCTC 5404 / NCIMB 10678 / 9a)</name>
    <name type="common">Clostridium acidurici</name>
    <dbReference type="NCBI Taxonomy" id="1128398"/>
    <lineage>
        <taxon>Bacteria</taxon>
        <taxon>Bacillati</taxon>
        <taxon>Bacillota</taxon>
        <taxon>Tissierellia</taxon>
        <taxon>Tissierellales</taxon>
        <taxon>Gottschalkiaceae</taxon>
        <taxon>Gottschalkia</taxon>
    </lineage>
</organism>
<name>K0AU93_GOTA9</name>
<reference evidence="6 7" key="1">
    <citation type="journal article" date="2012" name="PLoS ONE">
        <title>The purine-utilizing bacterium Clostridium acidurici 9a: a genome-guided metabolic reconsideration.</title>
        <authorList>
            <person name="Hartwich K."/>
            <person name="Poehlein A."/>
            <person name="Daniel R."/>
        </authorList>
    </citation>
    <scope>NUCLEOTIDE SEQUENCE [LARGE SCALE GENOMIC DNA]</scope>
    <source>
        <strain evidence="7">ATCC 7906 / DSM 604 / BCRC 14475 / CIP 104303 / KCTC 5404 / NCIMB 10678 / 9a</strain>
    </source>
</reference>
<dbReference type="PANTHER" id="PTHR43479:SF11">
    <property type="entry name" value="ACREF_ENVCD OPERON REPRESSOR-RELATED"/>
    <property type="match status" value="1"/>
</dbReference>
<accession>K0AU93</accession>
<dbReference type="Proteomes" id="UP000006094">
    <property type="component" value="Chromosome"/>
</dbReference>
<dbReference type="InterPro" id="IPR050624">
    <property type="entry name" value="HTH-type_Tx_Regulator"/>
</dbReference>
<evidence type="ECO:0000256" key="3">
    <source>
        <dbReference type="ARBA" id="ARBA00023163"/>
    </source>
</evidence>
<dbReference type="Pfam" id="PF00440">
    <property type="entry name" value="TetR_N"/>
    <property type="match status" value="1"/>
</dbReference>
<gene>
    <name evidence="6" type="ordered locus">Curi_c03080</name>
</gene>
<dbReference type="AlphaFoldDB" id="K0AU93"/>
<feature type="domain" description="HTH tetR-type" evidence="5">
    <location>
        <begin position="5"/>
        <end position="65"/>
    </location>
</feature>
<dbReference type="STRING" id="1128398.Curi_c03080"/>
<dbReference type="SUPFAM" id="SSF46689">
    <property type="entry name" value="Homeodomain-like"/>
    <property type="match status" value="1"/>
</dbReference>
<dbReference type="PANTHER" id="PTHR43479">
    <property type="entry name" value="ACREF/ENVCD OPERON REPRESSOR-RELATED"/>
    <property type="match status" value="1"/>
</dbReference>
<keyword evidence="3" id="KW-0804">Transcription</keyword>
<evidence type="ECO:0000256" key="4">
    <source>
        <dbReference type="PROSITE-ProRule" id="PRU00335"/>
    </source>
</evidence>
<proteinExistence type="predicted"/>
<dbReference type="eggNOG" id="COG1309">
    <property type="taxonomic scope" value="Bacteria"/>
</dbReference>
<dbReference type="Gene3D" id="1.10.10.60">
    <property type="entry name" value="Homeodomain-like"/>
    <property type="match status" value="1"/>
</dbReference>
<evidence type="ECO:0000256" key="2">
    <source>
        <dbReference type="ARBA" id="ARBA00023125"/>
    </source>
</evidence>
<dbReference type="RefSeq" id="WP_014966525.1">
    <property type="nucleotide sequence ID" value="NC_018664.1"/>
</dbReference>
<dbReference type="KEGG" id="cad:Curi_c03080"/>
<evidence type="ECO:0000259" key="5">
    <source>
        <dbReference type="PROSITE" id="PS50977"/>
    </source>
</evidence>
<feature type="DNA-binding region" description="H-T-H motif" evidence="4">
    <location>
        <begin position="28"/>
        <end position="47"/>
    </location>
</feature>
<evidence type="ECO:0000256" key="1">
    <source>
        <dbReference type="ARBA" id="ARBA00023015"/>
    </source>
</evidence>
<dbReference type="PROSITE" id="PS50977">
    <property type="entry name" value="HTH_TETR_2"/>
    <property type="match status" value="1"/>
</dbReference>
<dbReference type="InterPro" id="IPR001647">
    <property type="entry name" value="HTH_TetR"/>
</dbReference>
<keyword evidence="7" id="KW-1185">Reference proteome</keyword>
<dbReference type="GO" id="GO:0003677">
    <property type="term" value="F:DNA binding"/>
    <property type="evidence" value="ECO:0007669"/>
    <property type="project" value="UniProtKB-UniRule"/>
</dbReference>
<dbReference type="Gene3D" id="1.10.357.10">
    <property type="entry name" value="Tetracycline Repressor, domain 2"/>
    <property type="match status" value="1"/>
</dbReference>